<dbReference type="EMBL" id="KV931751">
    <property type="protein sequence ID" value="PIO32332.1"/>
    <property type="molecule type" value="Genomic_DNA"/>
</dbReference>
<accession>A0A2G9RWT3</accession>
<feature type="compositionally biased region" description="Polar residues" evidence="1">
    <location>
        <begin position="90"/>
        <end position="99"/>
    </location>
</feature>
<protein>
    <submittedName>
        <fullName evidence="2">Uncharacterized protein</fullName>
    </submittedName>
</protein>
<feature type="non-terminal residue" evidence="2">
    <location>
        <position position="1"/>
    </location>
</feature>
<dbReference type="GO" id="GO:0032007">
    <property type="term" value="P:negative regulation of TOR signaling"/>
    <property type="evidence" value="ECO:0007669"/>
    <property type="project" value="TreeGrafter"/>
</dbReference>
<dbReference type="GO" id="GO:0008285">
    <property type="term" value="P:negative regulation of cell population proliferation"/>
    <property type="evidence" value="ECO:0007669"/>
    <property type="project" value="TreeGrafter"/>
</dbReference>
<gene>
    <name evidence="2" type="ORF">AB205_0150570</name>
</gene>
<dbReference type="AlphaFoldDB" id="A0A2G9RWT3"/>
<dbReference type="InterPro" id="IPR007483">
    <property type="entry name" value="Hamartin"/>
</dbReference>
<name>A0A2G9RWT3_AQUCT</name>
<evidence type="ECO:0000313" key="2">
    <source>
        <dbReference type="EMBL" id="PIO32332.1"/>
    </source>
</evidence>
<feature type="compositionally biased region" description="Polar residues" evidence="1">
    <location>
        <begin position="106"/>
        <end position="136"/>
    </location>
</feature>
<dbReference type="GO" id="GO:0051726">
    <property type="term" value="P:regulation of cell cycle"/>
    <property type="evidence" value="ECO:0007669"/>
    <property type="project" value="TreeGrafter"/>
</dbReference>
<reference evidence="3" key="1">
    <citation type="journal article" date="2017" name="Nat. Commun.">
        <title>The North American bullfrog draft genome provides insight into hormonal regulation of long noncoding RNA.</title>
        <authorList>
            <person name="Hammond S.A."/>
            <person name="Warren R.L."/>
            <person name="Vandervalk B.P."/>
            <person name="Kucuk E."/>
            <person name="Khan H."/>
            <person name="Gibb E.A."/>
            <person name="Pandoh P."/>
            <person name="Kirk H."/>
            <person name="Zhao Y."/>
            <person name="Jones M."/>
            <person name="Mungall A.J."/>
            <person name="Coope R."/>
            <person name="Pleasance S."/>
            <person name="Moore R.A."/>
            <person name="Holt R.A."/>
            <person name="Round J.M."/>
            <person name="Ohora S."/>
            <person name="Walle B.V."/>
            <person name="Veldhoen N."/>
            <person name="Helbing C.C."/>
            <person name="Birol I."/>
        </authorList>
    </citation>
    <scope>NUCLEOTIDE SEQUENCE [LARGE SCALE GENOMIC DNA]</scope>
</reference>
<sequence>SPKVVKTVSLSELSEVIGVLAADHNNTEEAAISQELCQITTSEHEPVVPRGGFDSPFFLHESQPTPPKKNYTCNVTQICDNRAADKLNCHGSQDTSKQAFTPIEPPNSTENDNSGKSQTTNSLPSDRTILTPSPCKSQAHCRSCFNPAPYEHLFELALPKTASLFISKKTEELYKKFKGSNEEVEDDSTSVSPAEVLDRLIQLGADAHTKELNKLPLPSKSADWTHFGGMTFCFRFYGR</sequence>
<dbReference type="OrthoDB" id="6022054at2759"/>
<dbReference type="Pfam" id="PF04388">
    <property type="entry name" value="Hamartin"/>
    <property type="match status" value="1"/>
</dbReference>
<dbReference type="GO" id="GO:0033596">
    <property type="term" value="C:TSC1-TSC2 complex"/>
    <property type="evidence" value="ECO:0007669"/>
    <property type="project" value="TreeGrafter"/>
</dbReference>
<evidence type="ECO:0000313" key="3">
    <source>
        <dbReference type="Proteomes" id="UP000228934"/>
    </source>
</evidence>
<dbReference type="PANTHER" id="PTHR15154">
    <property type="entry name" value="HAMARTIN"/>
    <property type="match status" value="1"/>
</dbReference>
<proteinExistence type="predicted"/>
<organism evidence="2 3">
    <name type="scientific">Aquarana catesbeiana</name>
    <name type="common">American bullfrog</name>
    <name type="synonym">Rana catesbeiana</name>
    <dbReference type="NCBI Taxonomy" id="8400"/>
    <lineage>
        <taxon>Eukaryota</taxon>
        <taxon>Metazoa</taxon>
        <taxon>Chordata</taxon>
        <taxon>Craniata</taxon>
        <taxon>Vertebrata</taxon>
        <taxon>Euteleostomi</taxon>
        <taxon>Amphibia</taxon>
        <taxon>Batrachia</taxon>
        <taxon>Anura</taxon>
        <taxon>Neobatrachia</taxon>
        <taxon>Ranoidea</taxon>
        <taxon>Ranidae</taxon>
        <taxon>Aquarana</taxon>
    </lineage>
</organism>
<evidence type="ECO:0000256" key="1">
    <source>
        <dbReference type="SAM" id="MobiDB-lite"/>
    </source>
</evidence>
<feature type="region of interest" description="Disordered" evidence="1">
    <location>
        <begin position="90"/>
        <end position="137"/>
    </location>
</feature>
<dbReference type="Proteomes" id="UP000228934">
    <property type="component" value="Unassembled WGS sequence"/>
</dbReference>
<keyword evidence="3" id="KW-1185">Reference proteome</keyword>
<dbReference type="PANTHER" id="PTHR15154:SF2">
    <property type="entry name" value="HAMARTIN"/>
    <property type="match status" value="1"/>
</dbReference>